<dbReference type="AlphaFoldDB" id="A0A6A6HUJ6"/>
<sequence>MSQPDVSRFGMELELLGAMYPDQIGFNSKRRELKFTDRSAVLQLRIPELYPEVGSPDIVSARDATKNDVRDRTKAGIRTLRLAEGEEALDAIIACFQRIIKDTNDTTTTHTGTDSSTIASTSSSSAPEPGKTVVIWLHHLLALSKRKLALSHPSLSGVTKPGYPGVMVFSGTAPAVAGHVNTLKAENWQAFQVRYEGDERWKFAHGEGIREVESMAEVVKDVEGGDAEAGAEGGARRKEEFLRAVGIK</sequence>
<protein>
    <recommendedName>
        <fullName evidence="4">RWD domain-containing protein</fullName>
    </recommendedName>
</protein>
<dbReference type="InterPro" id="IPR017359">
    <property type="entry name" value="Phi-like"/>
</dbReference>
<dbReference type="OrthoDB" id="432412at2759"/>
<name>A0A6A6HUJ6_9PLEO</name>
<evidence type="ECO:0008006" key="4">
    <source>
        <dbReference type="Google" id="ProtNLM"/>
    </source>
</evidence>
<dbReference type="GeneID" id="54583716"/>
<reference evidence="2" key="1">
    <citation type="journal article" date="2020" name="Stud. Mycol.">
        <title>101 Dothideomycetes genomes: a test case for predicting lifestyles and emergence of pathogens.</title>
        <authorList>
            <person name="Haridas S."/>
            <person name="Albert R."/>
            <person name="Binder M."/>
            <person name="Bloem J."/>
            <person name="Labutti K."/>
            <person name="Salamov A."/>
            <person name="Andreopoulos B."/>
            <person name="Baker S."/>
            <person name="Barry K."/>
            <person name="Bills G."/>
            <person name="Bluhm B."/>
            <person name="Cannon C."/>
            <person name="Castanera R."/>
            <person name="Culley D."/>
            <person name="Daum C."/>
            <person name="Ezra D."/>
            <person name="Gonzalez J."/>
            <person name="Henrissat B."/>
            <person name="Kuo A."/>
            <person name="Liang C."/>
            <person name="Lipzen A."/>
            <person name="Lutzoni F."/>
            <person name="Magnuson J."/>
            <person name="Mondo S."/>
            <person name="Nolan M."/>
            <person name="Ohm R."/>
            <person name="Pangilinan J."/>
            <person name="Park H.-J."/>
            <person name="Ramirez L."/>
            <person name="Alfaro M."/>
            <person name="Sun H."/>
            <person name="Tritt A."/>
            <person name="Yoshinaga Y."/>
            <person name="Zwiers L.-H."/>
            <person name="Turgeon B."/>
            <person name="Goodwin S."/>
            <person name="Spatafora J."/>
            <person name="Crous P."/>
            <person name="Grigoriev I."/>
        </authorList>
    </citation>
    <scope>NUCLEOTIDE SEQUENCE</scope>
    <source>
        <strain evidence="2">CBS 122368</strain>
    </source>
</reference>
<evidence type="ECO:0000313" key="2">
    <source>
        <dbReference type="EMBL" id="KAF2241776.1"/>
    </source>
</evidence>
<evidence type="ECO:0000313" key="3">
    <source>
        <dbReference type="Proteomes" id="UP000800094"/>
    </source>
</evidence>
<evidence type="ECO:0000256" key="1">
    <source>
        <dbReference type="SAM" id="MobiDB-lite"/>
    </source>
</evidence>
<dbReference type="Proteomes" id="UP000800094">
    <property type="component" value="Unassembled WGS sequence"/>
</dbReference>
<dbReference type="PANTHER" id="PTHR15955:SF8">
    <property type="entry name" value="RWD DOMAIN-CONTAINING PROTEIN 2B-RELATED"/>
    <property type="match status" value="1"/>
</dbReference>
<dbReference type="PANTHER" id="PTHR15955">
    <property type="entry name" value="RWD DOMAIN CONTAINING PROTEIN 2"/>
    <property type="match status" value="1"/>
</dbReference>
<organism evidence="2 3">
    <name type="scientific">Trematosphaeria pertusa</name>
    <dbReference type="NCBI Taxonomy" id="390896"/>
    <lineage>
        <taxon>Eukaryota</taxon>
        <taxon>Fungi</taxon>
        <taxon>Dikarya</taxon>
        <taxon>Ascomycota</taxon>
        <taxon>Pezizomycotina</taxon>
        <taxon>Dothideomycetes</taxon>
        <taxon>Pleosporomycetidae</taxon>
        <taxon>Pleosporales</taxon>
        <taxon>Massarineae</taxon>
        <taxon>Trematosphaeriaceae</taxon>
        <taxon>Trematosphaeria</taxon>
    </lineage>
</organism>
<feature type="region of interest" description="Disordered" evidence="1">
    <location>
        <begin position="105"/>
        <end position="128"/>
    </location>
</feature>
<accession>A0A6A6HUJ6</accession>
<proteinExistence type="predicted"/>
<dbReference type="RefSeq" id="XP_033676780.1">
    <property type="nucleotide sequence ID" value="XM_033830386.1"/>
</dbReference>
<dbReference type="EMBL" id="ML987210">
    <property type="protein sequence ID" value="KAF2241776.1"/>
    <property type="molecule type" value="Genomic_DNA"/>
</dbReference>
<gene>
    <name evidence="2" type="ORF">BU26DRAFT_524929</name>
</gene>
<feature type="compositionally biased region" description="Low complexity" evidence="1">
    <location>
        <begin position="105"/>
        <end position="126"/>
    </location>
</feature>
<keyword evidence="3" id="KW-1185">Reference proteome</keyword>